<evidence type="ECO:0000256" key="1">
    <source>
        <dbReference type="SAM" id="SignalP"/>
    </source>
</evidence>
<feature type="chain" id="PRO_5009443406" evidence="1">
    <location>
        <begin position="22"/>
        <end position="139"/>
    </location>
</feature>
<reference evidence="2 3" key="1">
    <citation type="submission" date="2016-10" db="EMBL/GenBank/DDBJ databases">
        <title>Rhodobacter sp. LPB0142, isolated from sea water.</title>
        <authorList>
            <person name="Kim E."/>
            <person name="Yi H."/>
        </authorList>
    </citation>
    <scope>NUCLEOTIDE SEQUENCE [LARGE SCALE GENOMIC DNA]</scope>
    <source>
        <strain evidence="2 3">LPB0142</strain>
    </source>
</reference>
<sequence length="139" mass="14476">MKRNLTLSALALILTAGVAGAAEVTPGVAQIAAQLGVNAADYTAPELGAMIAAKENGQQGTYAYFLNHVNREPEATVNAGKAQFAAQLGVNPADYTGAELQMISDAKRAGDTQALDYVLSHTNRKTYDIAPQPAMGRDA</sequence>
<dbReference type="Proteomes" id="UP000176562">
    <property type="component" value="Chromosome"/>
</dbReference>
<gene>
    <name evidence="2" type="ORF">LPB142_03145</name>
</gene>
<dbReference type="RefSeq" id="WP_071165488.1">
    <property type="nucleotide sequence ID" value="NZ_CP017781.1"/>
</dbReference>
<evidence type="ECO:0000313" key="2">
    <source>
        <dbReference type="EMBL" id="AOZ68431.1"/>
    </source>
</evidence>
<dbReference type="EMBL" id="CP017781">
    <property type="protein sequence ID" value="AOZ68431.1"/>
    <property type="molecule type" value="Genomic_DNA"/>
</dbReference>
<proteinExistence type="predicted"/>
<keyword evidence="3" id="KW-1185">Reference proteome</keyword>
<feature type="signal peptide" evidence="1">
    <location>
        <begin position="1"/>
        <end position="21"/>
    </location>
</feature>
<evidence type="ECO:0000313" key="3">
    <source>
        <dbReference type="Proteomes" id="UP000176562"/>
    </source>
</evidence>
<keyword evidence="1" id="KW-0732">Signal</keyword>
<dbReference type="KEGG" id="rhp:LPB142_03145"/>
<accession>A0A1D9M9D3</accession>
<organism evidence="2 3">
    <name type="scientific">Rhodobacter xanthinilyticus</name>
    <dbReference type="NCBI Taxonomy" id="1850250"/>
    <lineage>
        <taxon>Bacteria</taxon>
        <taxon>Pseudomonadati</taxon>
        <taxon>Pseudomonadota</taxon>
        <taxon>Alphaproteobacteria</taxon>
        <taxon>Rhodobacterales</taxon>
        <taxon>Rhodobacter group</taxon>
        <taxon>Rhodobacter</taxon>
    </lineage>
</organism>
<name>A0A1D9M9D3_9RHOB</name>
<protein>
    <submittedName>
        <fullName evidence="2">Uncharacterized protein</fullName>
    </submittedName>
</protein>
<dbReference type="AlphaFoldDB" id="A0A1D9M9D3"/>